<dbReference type="InterPro" id="IPR011706">
    <property type="entry name" value="Cu-oxidase_C"/>
</dbReference>
<dbReference type="CDD" id="cd13854">
    <property type="entry name" value="CuRO_1_MaLCC_like"/>
    <property type="match status" value="1"/>
</dbReference>
<feature type="domain" description="Plastocyanin-like" evidence="15">
    <location>
        <begin position="423"/>
        <end position="556"/>
    </location>
</feature>
<dbReference type="FunFam" id="2.60.40.420:FF:000046">
    <property type="entry name" value="Multicopper oxidase"/>
    <property type="match status" value="1"/>
</dbReference>
<dbReference type="InterPro" id="IPR008972">
    <property type="entry name" value="Cupredoxin"/>
</dbReference>
<evidence type="ECO:0000259" key="16">
    <source>
        <dbReference type="Pfam" id="PF07732"/>
    </source>
</evidence>
<evidence type="ECO:0000259" key="15">
    <source>
        <dbReference type="Pfam" id="PF07731"/>
    </source>
</evidence>
<evidence type="ECO:0000313" key="18">
    <source>
        <dbReference type="Proteomes" id="UP000249789"/>
    </source>
</evidence>
<dbReference type="EMBL" id="KZ824634">
    <property type="protein sequence ID" value="RAK79067.1"/>
    <property type="molecule type" value="Genomic_DNA"/>
</dbReference>
<dbReference type="VEuPathDB" id="FungiDB:BO72DRAFT_506049"/>
<evidence type="ECO:0000313" key="17">
    <source>
        <dbReference type="EMBL" id="RAK79067.1"/>
    </source>
</evidence>
<feature type="chain" id="PRO_5034503003" description="laccase" evidence="13">
    <location>
        <begin position="21"/>
        <end position="592"/>
    </location>
</feature>
<proteinExistence type="inferred from homology"/>
<dbReference type="PROSITE" id="PS00079">
    <property type="entry name" value="MULTICOPPER_OXIDASE1"/>
    <property type="match status" value="1"/>
</dbReference>
<evidence type="ECO:0000256" key="10">
    <source>
        <dbReference type="ARBA" id="ARBA00023157"/>
    </source>
</evidence>
<comment type="catalytic activity">
    <reaction evidence="1">
        <text>4 hydroquinone + O2 = 4 benzosemiquinone + 2 H2O</text>
        <dbReference type="Rhea" id="RHEA:11276"/>
        <dbReference type="ChEBI" id="CHEBI:15377"/>
        <dbReference type="ChEBI" id="CHEBI:15379"/>
        <dbReference type="ChEBI" id="CHEBI:17594"/>
        <dbReference type="ChEBI" id="CHEBI:17977"/>
        <dbReference type="EC" id="1.10.3.2"/>
    </reaction>
</comment>
<dbReference type="GeneID" id="63866546"/>
<evidence type="ECO:0000256" key="13">
    <source>
        <dbReference type="SAM" id="SignalP"/>
    </source>
</evidence>
<evidence type="ECO:0000256" key="4">
    <source>
        <dbReference type="ARBA" id="ARBA00012297"/>
    </source>
</evidence>
<dbReference type="Pfam" id="PF07731">
    <property type="entry name" value="Cu-oxidase_2"/>
    <property type="match status" value="1"/>
</dbReference>
<keyword evidence="6 13" id="KW-0732">Signal</keyword>
<evidence type="ECO:0000256" key="2">
    <source>
        <dbReference type="ARBA" id="ARBA00001935"/>
    </source>
</evidence>
<name>A0A8G1W072_9EURO</name>
<dbReference type="OrthoDB" id="2121828at2759"/>
<evidence type="ECO:0000256" key="9">
    <source>
        <dbReference type="ARBA" id="ARBA00023008"/>
    </source>
</evidence>
<keyword evidence="8" id="KW-0560">Oxidoreductase</keyword>
<evidence type="ECO:0000256" key="3">
    <source>
        <dbReference type="ARBA" id="ARBA00010609"/>
    </source>
</evidence>
<comment type="cofactor">
    <cofactor evidence="2">
        <name>Cu cation</name>
        <dbReference type="ChEBI" id="CHEBI:23378"/>
    </cofactor>
</comment>
<dbReference type="PROSITE" id="PS00080">
    <property type="entry name" value="MULTICOPPER_OXIDASE2"/>
    <property type="match status" value="1"/>
</dbReference>
<evidence type="ECO:0000256" key="12">
    <source>
        <dbReference type="ARBA" id="ARBA00023185"/>
    </source>
</evidence>
<sequence>MKAVLYTFLAYVTGWTGMQGFWETSDQAVFQTCDNTPTSRHCWGEYSIDTNYYTTVPTTGHTVEVWLSVQEGICNQDGYNRPCMTFNGTMPGPLITANWGDELVIHVTNNLKSNGTSIHWHGVRQHNNVHNDGVPGVTQCPITPGETFTYRFQATQYGTTWYHSHFSLQYAEGLFGPLVIQGPATANYDEDLGTLFLQDWSHTPSYIDWTAKEKYGMTKSQNNLLINGTNTFDCLSSDSADANCVGGGRKFEAVFEPGKKYRLRLINVAVDSQFQFSIDGHTLTVISTDFVPIEPYSTDNVLINVAQRYDVIVEANAPPGDYWLRAGWVKSCAGVANDHPDDSTGIVRYSTGSRRSQIQSLPTSVSHVQPPAVCLDEPLDRLVPHLQLDVTNITGTTVEDINVRLTGASFFQWTINSSSFMLDWNRPTLMQIFDGETTFPSQSNVVKVDKKSPTESNEWAVLVIENKAVALLGAIAHPIHLHGHDFWILAQEGATWDGTTTSWETVNPPRRDTAILPARGHLVIAFQLDNPGAWLVHCHIAWHAGQGLALQFVENQRDITLQAAERSGFDETCDKWDYWWATAPYPQDDSGI</sequence>
<dbReference type="RefSeq" id="XP_040803077.1">
    <property type="nucleotide sequence ID" value="XM_040949213.1"/>
</dbReference>
<evidence type="ECO:0000256" key="6">
    <source>
        <dbReference type="ARBA" id="ARBA00022729"/>
    </source>
</evidence>
<dbReference type="PANTHER" id="PTHR11709:SF71">
    <property type="entry name" value="OXIDOREDUCTASE TPCJ"/>
    <property type="match status" value="1"/>
</dbReference>
<dbReference type="GO" id="GO:0005507">
    <property type="term" value="F:copper ion binding"/>
    <property type="evidence" value="ECO:0007669"/>
    <property type="project" value="InterPro"/>
</dbReference>
<evidence type="ECO:0000259" key="14">
    <source>
        <dbReference type="Pfam" id="PF00394"/>
    </source>
</evidence>
<keyword evidence="11" id="KW-0325">Glycoprotein</keyword>
<dbReference type="CDD" id="cd13901">
    <property type="entry name" value="CuRO_3_MaLCC_like"/>
    <property type="match status" value="1"/>
</dbReference>
<evidence type="ECO:0000256" key="11">
    <source>
        <dbReference type="ARBA" id="ARBA00023180"/>
    </source>
</evidence>
<dbReference type="FunFam" id="2.60.40.420:FF:000038">
    <property type="entry name" value="Extracellular dihydrogeodin oxidase/laccase"/>
    <property type="match status" value="1"/>
</dbReference>
<feature type="domain" description="Plastocyanin-like" evidence="14">
    <location>
        <begin position="194"/>
        <end position="350"/>
    </location>
</feature>
<dbReference type="SUPFAM" id="SSF49503">
    <property type="entry name" value="Cupredoxins"/>
    <property type="match status" value="3"/>
</dbReference>
<dbReference type="EC" id="1.10.3.2" evidence="4"/>
<keyword evidence="10" id="KW-1015">Disulfide bond</keyword>
<keyword evidence="9" id="KW-0186">Copper</keyword>
<dbReference type="Gene3D" id="2.60.40.420">
    <property type="entry name" value="Cupredoxins - blue copper proteins"/>
    <property type="match status" value="3"/>
</dbReference>
<dbReference type="Pfam" id="PF07732">
    <property type="entry name" value="Cu-oxidase_3"/>
    <property type="match status" value="1"/>
</dbReference>
<dbReference type="Proteomes" id="UP000249789">
    <property type="component" value="Unassembled WGS sequence"/>
</dbReference>
<evidence type="ECO:0000256" key="8">
    <source>
        <dbReference type="ARBA" id="ARBA00023002"/>
    </source>
</evidence>
<dbReference type="CDD" id="cd13880">
    <property type="entry name" value="CuRO_2_MaLCC_like"/>
    <property type="match status" value="1"/>
</dbReference>
<feature type="domain" description="Plastocyanin-like" evidence="16">
    <location>
        <begin position="69"/>
        <end position="183"/>
    </location>
</feature>
<protein>
    <recommendedName>
        <fullName evidence="4">laccase</fullName>
        <ecNumber evidence="4">1.10.3.2</ecNumber>
    </recommendedName>
</protein>
<accession>A0A8G1W072</accession>
<keyword evidence="7" id="KW-0677">Repeat</keyword>
<keyword evidence="12" id="KW-0439">Lignin degradation</keyword>
<gene>
    <name evidence="17" type="ORF">BO72DRAFT_506049</name>
</gene>
<dbReference type="FunFam" id="2.60.40.420:FF:000021">
    <property type="entry name" value="Extracellular dihydrogeodin oxidase/laccase"/>
    <property type="match status" value="1"/>
</dbReference>
<dbReference type="GO" id="GO:0046274">
    <property type="term" value="P:lignin catabolic process"/>
    <property type="evidence" value="ECO:0007669"/>
    <property type="project" value="UniProtKB-KW"/>
</dbReference>
<evidence type="ECO:0000256" key="7">
    <source>
        <dbReference type="ARBA" id="ARBA00022737"/>
    </source>
</evidence>
<evidence type="ECO:0000256" key="5">
    <source>
        <dbReference type="ARBA" id="ARBA00022723"/>
    </source>
</evidence>
<dbReference type="InterPro" id="IPR011707">
    <property type="entry name" value="Cu-oxidase-like_N"/>
</dbReference>
<dbReference type="InterPro" id="IPR001117">
    <property type="entry name" value="Cu-oxidase_2nd"/>
</dbReference>
<keyword evidence="18" id="KW-1185">Reference proteome</keyword>
<dbReference type="InterPro" id="IPR033138">
    <property type="entry name" value="Cu_oxidase_CS"/>
</dbReference>
<feature type="signal peptide" evidence="13">
    <location>
        <begin position="1"/>
        <end position="20"/>
    </location>
</feature>
<dbReference type="PANTHER" id="PTHR11709">
    <property type="entry name" value="MULTI-COPPER OXIDASE"/>
    <property type="match status" value="1"/>
</dbReference>
<dbReference type="InterPro" id="IPR002355">
    <property type="entry name" value="Cu_oxidase_Cu_BS"/>
</dbReference>
<organism evidence="17 18">
    <name type="scientific">Aspergillus fijiensis CBS 313.89</name>
    <dbReference type="NCBI Taxonomy" id="1448319"/>
    <lineage>
        <taxon>Eukaryota</taxon>
        <taxon>Fungi</taxon>
        <taxon>Dikarya</taxon>
        <taxon>Ascomycota</taxon>
        <taxon>Pezizomycotina</taxon>
        <taxon>Eurotiomycetes</taxon>
        <taxon>Eurotiomycetidae</taxon>
        <taxon>Eurotiales</taxon>
        <taxon>Aspergillaceae</taxon>
        <taxon>Aspergillus</taxon>
    </lineage>
</organism>
<dbReference type="GO" id="GO:0052716">
    <property type="term" value="F:hydroquinone:oxygen oxidoreductase activity"/>
    <property type="evidence" value="ECO:0007669"/>
    <property type="project" value="UniProtKB-EC"/>
</dbReference>
<comment type="similarity">
    <text evidence="3">Belongs to the multicopper oxidase family.</text>
</comment>
<evidence type="ECO:0000256" key="1">
    <source>
        <dbReference type="ARBA" id="ARBA00000349"/>
    </source>
</evidence>
<dbReference type="InterPro" id="IPR045087">
    <property type="entry name" value="Cu-oxidase_fam"/>
</dbReference>
<dbReference type="Pfam" id="PF00394">
    <property type="entry name" value="Cu-oxidase"/>
    <property type="match status" value="1"/>
</dbReference>
<dbReference type="AlphaFoldDB" id="A0A8G1W072"/>
<keyword evidence="5" id="KW-0479">Metal-binding</keyword>
<reference evidence="17 18" key="1">
    <citation type="submission" date="2018-02" db="EMBL/GenBank/DDBJ databases">
        <title>The genomes of Aspergillus section Nigri reveals drivers in fungal speciation.</title>
        <authorList>
            <consortium name="DOE Joint Genome Institute"/>
            <person name="Vesth T.C."/>
            <person name="Nybo J."/>
            <person name="Theobald S."/>
            <person name="Brandl J."/>
            <person name="Frisvad J.C."/>
            <person name="Nielsen K.F."/>
            <person name="Lyhne E.K."/>
            <person name="Kogle M.E."/>
            <person name="Kuo A."/>
            <person name="Riley R."/>
            <person name="Clum A."/>
            <person name="Nolan M."/>
            <person name="Lipzen A."/>
            <person name="Salamov A."/>
            <person name="Henrissat B."/>
            <person name="Wiebenga A."/>
            <person name="De vries R.P."/>
            <person name="Grigoriev I.V."/>
            <person name="Mortensen U.H."/>
            <person name="Andersen M.R."/>
            <person name="Baker S.E."/>
        </authorList>
    </citation>
    <scope>NUCLEOTIDE SEQUENCE [LARGE SCALE GENOMIC DNA]</scope>
    <source>
        <strain evidence="17 18">CBS 313.89</strain>
    </source>
</reference>